<evidence type="ECO:0000256" key="1">
    <source>
        <dbReference type="SAM" id="Coils"/>
    </source>
</evidence>
<name>A0ABW5A5D8_9RHOB</name>
<evidence type="ECO:0000259" key="4">
    <source>
        <dbReference type="Pfam" id="PF13600"/>
    </source>
</evidence>
<evidence type="ECO:0000259" key="3">
    <source>
        <dbReference type="Pfam" id="PF13598"/>
    </source>
</evidence>
<dbReference type="RefSeq" id="WP_377387820.1">
    <property type="nucleotide sequence ID" value="NZ_JBHUIX010000004.1"/>
</dbReference>
<accession>A0ABW5A5D8</accession>
<reference evidence="6" key="1">
    <citation type="journal article" date="2019" name="Int. J. Syst. Evol. Microbiol.">
        <title>The Global Catalogue of Microorganisms (GCM) 10K type strain sequencing project: providing services to taxonomists for standard genome sequencing and annotation.</title>
        <authorList>
            <consortium name="The Broad Institute Genomics Platform"/>
            <consortium name="The Broad Institute Genome Sequencing Center for Infectious Disease"/>
            <person name="Wu L."/>
            <person name="Ma J."/>
        </authorList>
    </citation>
    <scope>NUCLEOTIDE SEQUENCE [LARGE SCALE GENOMIC DNA]</scope>
    <source>
        <strain evidence="6">CCUG 55131</strain>
    </source>
</reference>
<dbReference type="NCBIfam" id="TIGR02231">
    <property type="entry name" value="mucoidy inhibitor MuiA family protein"/>
    <property type="match status" value="1"/>
</dbReference>
<evidence type="ECO:0000256" key="2">
    <source>
        <dbReference type="SAM" id="SignalP"/>
    </source>
</evidence>
<comment type="caution">
    <text evidence="5">The sequence shown here is derived from an EMBL/GenBank/DDBJ whole genome shotgun (WGS) entry which is preliminary data.</text>
</comment>
<organism evidence="5 6">
    <name type="scientific">Rhodobacter lacus</name>
    <dbReference type="NCBI Taxonomy" id="1641972"/>
    <lineage>
        <taxon>Bacteria</taxon>
        <taxon>Pseudomonadati</taxon>
        <taxon>Pseudomonadota</taxon>
        <taxon>Alphaproteobacteria</taxon>
        <taxon>Rhodobacterales</taxon>
        <taxon>Rhodobacter group</taxon>
        <taxon>Rhodobacter</taxon>
    </lineage>
</organism>
<feature type="chain" id="PRO_5045222299" evidence="2">
    <location>
        <begin position="27"/>
        <end position="536"/>
    </location>
</feature>
<dbReference type="PANTHER" id="PTHR31005:SF8">
    <property type="entry name" value="DUF4139 DOMAIN-CONTAINING PROTEIN"/>
    <property type="match status" value="1"/>
</dbReference>
<keyword evidence="1" id="KW-0175">Coiled coil</keyword>
<dbReference type="InterPro" id="IPR025554">
    <property type="entry name" value="DUF4140"/>
</dbReference>
<dbReference type="EMBL" id="JBHUIX010000004">
    <property type="protein sequence ID" value="MFD2173388.1"/>
    <property type="molecule type" value="Genomic_DNA"/>
</dbReference>
<sequence>MRRRTHLCALLLACAPAALLAGPAIAEPAEIAAVLQAVTLFPQGAQVTRTLTVPAGTTEILVPNLPDHTDPATLRVAGAAGVTVGAVRLIDARQPVNAVGEPPELQAARRALQVARETLEAKEDAVAMLNARVAAAVAQGDFLRGLDTANTTPEDVGVLARAVAEGVQMAEQARISAVAEVRRAEAALEPEREALERARQALEALENPSEGSDSLLLTVAGAGVITVTTFAEDAGWAPSYDLRLDSAARRLTFERYVSVHQASGEDWGAVKLTLSTARPSERAEPTELWPDLRRIGPPLVALAAKEGAEMRLDAPVAEPAPMVIAERMVPEMQGETLTYSYPDTVDIRAGVEDLRLRLDRLERPVELRAEAVPMFDDTAFRVAEGVNGAEPILPGEAVLWLDGALVGATQMPFTAAGDKLRLGFGAIDGIRLKRVIPQASEGDRGLISKSNERSEEVKISVENLTDKAWPVRLIDRVPYAEQDDLKITHSATPAETTADWHDKRGVLAWEFSLAPGAVQQVTLDTTMRWPADQELR</sequence>
<dbReference type="InterPro" id="IPR011935">
    <property type="entry name" value="CHP02231"/>
</dbReference>
<feature type="coiled-coil region" evidence="1">
    <location>
        <begin position="105"/>
        <end position="139"/>
    </location>
</feature>
<dbReference type="PANTHER" id="PTHR31005">
    <property type="entry name" value="DUF4139 DOMAIN-CONTAINING PROTEIN"/>
    <property type="match status" value="1"/>
</dbReference>
<evidence type="ECO:0000313" key="5">
    <source>
        <dbReference type="EMBL" id="MFD2173388.1"/>
    </source>
</evidence>
<dbReference type="Pfam" id="PF13600">
    <property type="entry name" value="DUF4140"/>
    <property type="match status" value="1"/>
</dbReference>
<gene>
    <name evidence="5" type="ORF">ACFSM0_04700</name>
</gene>
<feature type="signal peptide" evidence="2">
    <location>
        <begin position="1"/>
        <end position="26"/>
    </location>
</feature>
<feature type="domain" description="DUF4140" evidence="4">
    <location>
        <begin position="38"/>
        <end position="134"/>
    </location>
</feature>
<feature type="domain" description="DUF4139" evidence="3">
    <location>
        <begin position="225"/>
        <end position="530"/>
    </location>
</feature>
<keyword evidence="2" id="KW-0732">Signal</keyword>
<dbReference type="InterPro" id="IPR037291">
    <property type="entry name" value="DUF4139"/>
</dbReference>
<proteinExistence type="predicted"/>
<dbReference type="Proteomes" id="UP001597413">
    <property type="component" value="Unassembled WGS sequence"/>
</dbReference>
<keyword evidence="6" id="KW-1185">Reference proteome</keyword>
<dbReference type="Pfam" id="PF13598">
    <property type="entry name" value="DUF4139"/>
    <property type="match status" value="1"/>
</dbReference>
<evidence type="ECO:0000313" key="6">
    <source>
        <dbReference type="Proteomes" id="UP001597413"/>
    </source>
</evidence>
<protein>
    <submittedName>
        <fullName evidence="5">DUF4139 domain-containing protein</fullName>
    </submittedName>
</protein>